<keyword evidence="3" id="KW-0732">Signal</keyword>
<dbReference type="OrthoDB" id="9801383at2"/>
<dbReference type="STRING" id="1465490.SAMN05444277_102100"/>
<evidence type="ECO:0000256" key="2">
    <source>
        <dbReference type="ARBA" id="ARBA00022723"/>
    </source>
</evidence>
<gene>
    <name evidence="7" type="ORF">SAMN05444277_102100</name>
</gene>
<feature type="domain" description="LamG-like jellyroll fold" evidence="6">
    <location>
        <begin position="2133"/>
        <end position="2260"/>
    </location>
</feature>
<reference evidence="7 8" key="1">
    <citation type="submission" date="2016-10" db="EMBL/GenBank/DDBJ databases">
        <authorList>
            <person name="de Groot N.N."/>
        </authorList>
    </citation>
    <scope>NUCLEOTIDE SEQUENCE [LARGE SCALE GENOMIC DNA]</scope>
    <source>
        <strain evidence="7 8">DSM 28286</strain>
    </source>
</reference>
<accession>A0A1I5TH30</accession>
<dbReference type="EMBL" id="FOXQ01000002">
    <property type="protein sequence ID" value="SFP81706.1"/>
    <property type="molecule type" value="Genomic_DNA"/>
</dbReference>
<evidence type="ECO:0000313" key="7">
    <source>
        <dbReference type="EMBL" id="SFP81706.1"/>
    </source>
</evidence>
<organism evidence="7 8">
    <name type="scientific">Parafilimonas terrae</name>
    <dbReference type="NCBI Taxonomy" id="1465490"/>
    <lineage>
        <taxon>Bacteria</taxon>
        <taxon>Pseudomonadati</taxon>
        <taxon>Bacteroidota</taxon>
        <taxon>Chitinophagia</taxon>
        <taxon>Chitinophagales</taxon>
        <taxon>Chitinophagaceae</taxon>
        <taxon>Parafilimonas</taxon>
    </lineage>
</organism>
<dbReference type="PANTHER" id="PTHR19277">
    <property type="entry name" value="PENTRAXIN"/>
    <property type="match status" value="1"/>
</dbReference>
<dbReference type="NCBIfam" id="TIGR04183">
    <property type="entry name" value="Por_Secre_tail"/>
    <property type="match status" value="1"/>
</dbReference>
<dbReference type="GO" id="GO:0046872">
    <property type="term" value="F:metal ion binding"/>
    <property type="evidence" value="ECO:0007669"/>
    <property type="project" value="UniProtKB-KW"/>
</dbReference>
<sequence length="3223" mass="353478">MNSLFKLLPALTPQFTFTGYTNNCTCFTRPEKMMFMKDIYATSFLPRTCYFFKSLLLAAVLVSLTPKQAAADIWQNTNDFFYTASFDAARGSFHVYVRFYDASPIAYLHNIYLAYTTDNNTYTDLYRFTDNTVEKLSSPVSNITSYGEYLNGQNRWADIEIGIDNNIKDIKNVKLYGKEGDASGFWFYRSANGIPATAPVNGTRTVTIQQMSAFTLAPVTFITTGIIAPRALVGYKKTLNDVDKVSRMQLFYDNGTPASGLYNSVASDFVYDTIFTFNGEQGYYYKQQAYFDDISGAYPYGRVNMNSPVIQVPAFPLPYSMRGYYDTNSHAIKLSWDMDPVTAGNYVTSDFKLQVDSDPSFSNPTEKTISYNSTGNTFSYDVASNLSPHMYFRVSRDYNNTNWHLWDVGTSFDLNVPFTKFDTSKISVSLLPDNTVKIMWPVNTTAWLPGASFIITKLDYTNNTQSEIKLSETDFIKGFYIDKLIATCTEYHYTVQVVPPANSNFTAWEAVPLKDSIIRSNIGDLISISASKGYFPNRTELSWNSTGSFSNYIVERAEYGMNNYVKIGTVSASGDGSYQLDDEKGIPGTYYSYRIIGMINCNNKPVYAKDTLYAIGFRSPTGNIYGRVRYENGQSVTGVSVRLESKDAVRQGKSIYMDGTPNSYLSVDSLKTNLNDIATIEAWIKPDDANPSNQTIISRKGQYELGFDGDGKIYFNANGVIAKGDYKNINQSFIHIAGIRTQDAVMIMLNDSIIANVTAAITISAPYKGLLIGKNETGNYFKGFIDEVRIWNKAIADSVIARDYTRLITGSEDGLIAYWRFDESVTNQFFDISSNGSHYNQNDGIIYGAAIHTDAIPTPEQLSLKAYTDTSGNYFISGVPYTGNGTTYAIVPLLGTHQFDPASVNRLVSPGATEFTVDFTDKSSFPVSGYVYYRNSTVPVSGAQFKIDGVFAQQDNGTIIESDVTGAFTINVPVGYHEVKAVKTNHVFVNDGKITDRYGNNINYQDNTLNAVKLYDSTTIRFAGRVAGGSLQEALPLGHSLSTNNLGKDLSVTLALTSGNKYDLRNGNDSTLLTYHLLPSNETDSSKIHKTRVQYFQHQIVIYPDSLTGEFVADIIPEQFITSNVSATGWNNILVDPVTLKPYTVTLDLTNKFFTDSSVHSYTDSVYKNPQKPDSGYNYTNYKDVFTYNASYQFIKRVIPAVSITQVDYSNNELPYFGDSSYQAVSFLGAKESISTVDLSKNNQSKYLLGNPIFTQNAAYNFKIRAFEQYPFYTSATTVAGVDSVPTGDGFVTITNNIKKNSLPDTMSLNSDGIAYYNFTTGDPASVNEGGVKNFSANVKFGPATFVDWLWYGSKTMKGFIMGGTQTGTDFVTQGPDKILMILRDPPGSKSYSFAEKGSSINELSTYSGSYDNVGNESLTQKLGAKLVTFTGVGAGTIQSAESSTGVTVGINHEEHYSYTNTKSSTTTLTTDFKTSDDPLFVGTPADVFVGYSTNITYGASNNVTLINKKDKYADDIPITDSTKDYIVVQRSGINLSEQFGTLFAYTIDHITRNVIPGLIALRNNFLNTPLTIADSSAAQAKANADGKPVYISKLSPSDPNYGKSNNDTKAFPASAITAGFNGPSYRIFFPQQSDYRSDTIMTLNQFAAGWEARLAENEKAKLNATLLQNYSFTAGSPVSYSKTVTHDTTDTHSFSIVIGANIGASTDVDILGNGFELSIEETNSTTQGGAFETTTGTSKNIGFELSSYGVNDYLSVDVKSDGDSSFVFATKGGQTSCPYEGEETTQYYQPGTILNQPTVAIEVPVLSIDEPVASNVPETRPATYNLVLSNNSTVKSDAYFTLLYQDVDSIKGATISIDGTPIGGSGGSGRLITIPQGATITKVLTLTKGPDANDYNNIPIILKSQCDYTAADTQYISAHFIPGCSDIALAAPDNNWILNTGSDTDATGIRYIPVTINKFDVNNQYFNHVELQYKPSSASAWSTVMNFYPDSSRYDAAQEPKQIIENASAITYNLKMDDGSFNDQAYDIRAVAACVLGPGNTVVTPSDIASGIKDTYNPRLFGNPQPADGILDLGEDVRLNFNEPIEGGLLTNSKFQVTGIRNGAKSDNSVSVKLDGENDHLSTEFSKNFTGKNITVEAWILPTAAEDGTVFSQGAANNSLELAITADNHIELIVGAKKITSDAAVITPGLWSHVALVYNDSTKKVSAFYNFVQVINDVAVSAYTGTGNFEFGKSISRQGNYFKGNMHDARIWTKTLTSVELQLNSHTILSGAENSLLGYYPMDEGKGTIVYDKARGSNAVLTGNWNTPAGKAIAFAGKGYLKMNTAYAPITSSMDYTIELWFKAAPGQANAALAASGKGDGTDGGGSLNTFFLGFENSKLTFRNNGFEVHADKNYLDNNWHSVAVAVNHVSGTAQLYVDGEMQKYFDANALGGLAAPYTYLGARPFQDKDSINVTTFDRYFNGNIDEFRIWNSYLSQAIINNNNNTKLQGNELGLMTYYPFEKYYTSNTGIIETDSTLFDQSANTGVMVYGERKESLISDDMAPVKDRGPVADLSFDYVVNNDALIINLTETKQAIDKTVVTFKVKDVADKNGNYLLSPVTWTAYIDQNPLKWSDDELNLAKDIDASLQFESYIINKSGIAQNFTLDNLPKWLTADITSGVIEAAGKQKITFTVNEHTNIGAYNEVVYARNNDGQANGLSVNLTVKGKQPDWSVDPGAYKYNMGVYGKIRINDAFSINTNDLLAAFINGKCVGVTNNTYNATNDLWYAFLTVYSNEVTADNVEFRLWEAATGKTYQAIPSQTIEFKNDAITGSSSDPVIFDGKEMIFQDIELNKGWNWISYNVANANFADVNATLLNGQWSSGDIIKHNDIGFDQYSSTQGWIGTLPSFNNTSMYMLSTANAQTLSISGAAISVDSTSIPLKGERWSYISYLPGMTLSVKQALAGYNATEGDIIKSQTGFSMYDEQNGWIGSLGYLEPGKGYMFYRKNAIDTSFYYPANVDPLDGLRTGTVSNGSVNTLEMPVRSNSSYAGNMTVTAVLNDAYELLPGDMVIAHSLSGERGKAKPVINPVTNSLALFFNIAAETGEGIYFTLERNNKTIAVSNIQLSYNTDDRIGSLDKPFVIQMRANKTFISAYPNPFHSNINILVDVPASEATSLHEVYISIYSLAGKLIMNTGRQTMYNGHYQLQWDGRGANGHDCAAGVYLVNVWVDGKPYAYKVIKY</sequence>
<comment type="cofactor">
    <cofactor evidence="1">
        <name>Ca(2+)</name>
        <dbReference type="ChEBI" id="CHEBI:29108"/>
    </cofactor>
</comment>
<dbReference type="Gene3D" id="2.60.120.200">
    <property type="match status" value="3"/>
</dbReference>
<feature type="domain" description="LamG-like jellyroll fold" evidence="6">
    <location>
        <begin position="2335"/>
        <end position="2479"/>
    </location>
</feature>
<dbReference type="InterPro" id="IPR051360">
    <property type="entry name" value="Neuronal_Pentraxin_Related"/>
</dbReference>
<keyword evidence="5" id="KW-1015">Disulfide bond</keyword>
<evidence type="ECO:0000313" key="8">
    <source>
        <dbReference type="Proteomes" id="UP000199031"/>
    </source>
</evidence>
<dbReference type="Proteomes" id="UP000199031">
    <property type="component" value="Unassembled WGS sequence"/>
</dbReference>
<dbReference type="GO" id="GO:0005975">
    <property type="term" value="P:carbohydrate metabolic process"/>
    <property type="evidence" value="ECO:0007669"/>
    <property type="project" value="UniProtKB-ARBA"/>
</dbReference>
<evidence type="ECO:0000256" key="3">
    <source>
        <dbReference type="ARBA" id="ARBA00022729"/>
    </source>
</evidence>
<evidence type="ECO:0000256" key="1">
    <source>
        <dbReference type="ARBA" id="ARBA00001913"/>
    </source>
</evidence>
<proteinExistence type="predicted"/>
<dbReference type="InterPro" id="IPR006558">
    <property type="entry name" value="LamG-like"/>
</dbReference>
<keyword evidence="8" id="KW-1185">Reference proteome</keyword>
<evidence type="ECO:0000256" key="4">
    <source>
        <dbReference type="ARBA" id="ARBA00022837"/>
    </source>
</evidence>
<keyword evidence="7" id="KW-0430">Lectin</keyword>
<keyword evidence="4" id="KW-0106">Calcium</keyword>
<keyword evidence="2" id="KW-0479">Metal-binding</keyword>
<protein>
    <submittedName>
        <fullName evidence="7">Concanavalin A-like lectin/glucanases superfamily protein</fullName>
    </submittedName>
</protein>
<evidence type="ECO:0000259" key="6">
    <source>
        <dbReference type="SMART" id="SM00560"/>
    </source>
</evidence>
<dbReference type="GO" id="GO:0030246">
    <property type="term" value="F:carbohydrate binding"/>
    <property type="evidence" value="ECO:0007669"/>
    <property type="project" value="UniProtKB-KW"/>
</dbReference>
<dbReference type="InterPro" id="IPR026444">
    <property type="entry name" value="Secre_tail"/>
</dbReference>
<name>A0A1I5TH30_9BACT</name>
<dbReference type="Gene3D" id="2.60.40.4070">
    <property type="match status" value="1"/>
</dbReference>
<evidence type="ECO:0000256" key="5">
    <source>
        <dbReference type="ARBA" id="ARBA00023157"/>
    </source>
</evidence>
<dbReference type="GO" id="GO:0004553">
    <property type="term" value="F:hydrolase activity, hydrolyzing O-glycosyl compounds"/>
    <property type="evidence" value="ECO:0007669"/>
    <property type="project" value="UniProtKB-ARBA"/>
</dbReference>
<dbReference type="PANTHER" id="PTHR19277:SF125">
    <property type="entry name" value="B6"/>
    <property type="match status" value="1"/>
</dbReference>
<dbReference type="SUPFAM" id="SSF49899">
    <property type="entry name" value="Concanavalin A-like lectins/glucanases"/>
    <property type="match status" value="3"/>
</dbReference>
<dbReference type="InterPro" id="IPR013320">
    <property type="entry name" value="ConA-like_dom_sf"/>
</dbReference>
<dbReference type="Pfam" id="PF13385">
    <property type="entry name" value="Laminin_G_3"/>
    <property type="match status" value="3"/>
</dbReference>
<dbReference type="SMART" id="SM00560">
    <property type="entry name" value="LamGL"/>
    <property type="match status" value="2"/>
</dbReference>